<evidence type="ECO:0000256" key="2">
    <source>
        <dbReference type="ARBA" id="ARBA00022525"/>
    </source>
</evidence>
<feature type="compositionally biased region" description="Polar residues" evidence="3">
    <location>
        <begin position="1"/>
        <end position="10"/>
    </location>
</feature>
<comment type="subcellular location">
    <subcellularLocation>
        <location evidence="1">Secreted</location>
    </subcellularLocation>
</comment>
<dbReference type="InterPro" id="IPR050557">
    <property type="entry name" value="RTX_toxin/Mannuronan_C5-epim"/>
</dbReference>
<dbReference type="SUPFAM" id="SSF51120">
    <property type="entry name" value="beta-Roll"/>
    <property type="match status" value="3"/>
</dbReference>
<evidence type="ECO:0000256" key="3">
    <source>
        <dbReference type="SAM" id="MobiDB-lite"/>
    </source>
</evidence>
<evidence type="ECO:0000256" key="1">
    <source>
        <dbReference type="ARBA" id="ARBA00004613"/>
    </source>
</evidence>
<dbReference type="Gene3D" id="2.150.10.10">
    <property type="entry name" value="Serralysin-like metalloprotease, C-terminal"/>
    <property type="match status" value="4"/>
</dbReference>
<protein>
    <recommendedName>
        <fullName evidence="6">Calcium-binding protein</fullName>
    </recommendedName>
</protein>
<dbReference type="EMBL" id="LJOW01000108">
    <property type="protein sequence ID" value="OBQ42378.1"/>
    <property type="molecule type" value="Genomic_DNA"/>
</dbReference>
<evidence type="ECO:0000313" key="5">
    <source>
        <dbReference type="Proteomes" id="UP000092093"/>
    </source>
</evidence>
<organism evidence="4 5">
    <name type="scientific">Aphanizomenon flos-aquae WA102</name>
    <dbReference type="NCBI Taxonomy" id="1710896"/>
    <lineage>
        <taxon>Bacteria</taxon>
        <taxon>Bacillati</taxon>
        <taxon>Cyanobacteriota</taxon>
        <taxon>Cyanophyceae</taxon>
        <taxon>Nostocales</taxon>
        <taxon>Aphanizomenonaceae</taxon>
        <taxon>Aphanizomenon</taxon>
    </lineage>
</organism>
<feature type="region of interest" description="Disordered" evidence="3">
    <location>
        <begin position="1"/>
        <end position="33"/>
    </location>
</feature>
<dbReference type="Pfam" id="PF00353">
    <property type="entry name" value="HemolysinCabind"/>
    <property type="match status" value="6"/>
</dbReference>
<dbReference type="PANTHER" id="PTHR38340">
    <property type="entry name" value="S-LAYER PROTEIN"/>
    <property type="match status" value="1"/>
</dbReference>
<sequence length="587" mass="60809">MQANSGNDTISGGEGNDFINGQDGDDKLYGDNGNDAIVGGNGNDIIDGGTGDDSIFGDDTLLDEHFDSAGYLFKATVNSYGNDFLKGGNGNDVITASLGSDTLSGENGNDIITSISDSNIPAENKNNVPIGATIADLVFDPAYFNPDGLQANDILIGGAGSDTFEFKLLINAGVDIYEKHIQSDGTIDWMGVAGENNNYHDHWVDGIGSDTIMDFSGTGGQGDKINIIGHTVTYKVLSSTATQVKLGLYSDQGADGKRGTGAHDLDVLGIVTVNHDGNFNIAKDVAVQTPDIGSFSGVVGKEILGTSGNDTIVGGRGQDRILGLAGNDALYGDTPLLATDFDSNGYLKYATINTSAAGSDKLSGGQGNDTLESALGSDTMMGGSGDDLITSLSDSNIPKQSVAVGATISDLVFDAQFFNPDGLKANDTLIGDTGSDTFEFKLLINAKESIYKQHLQTGGIVDWMGVAGENNNYHDHWVEGIGDDTIMDFSGNGGEGDKIRIIGHTVAVKVIDGNGKISGDISSINITNGIDGQIRLGVYSDQGADGKRGNGAHDLDLLGIVTVNHTGKFIGSDITILGPDIGSFVSA</sequence>
<dbReference type="PRINTS" id="PR00313">
    <property type="entry name" value="CABNDNGRPT"/>
</dbReference>
<evidence type="ECO:0008006" key="6">
    <source>
        <dbReference type="Google" id="ProtNLM"/>
    </source>
</evidence>
<dbReference type="InterPro" id="IPR018511">
    <property type="entry name" value="Hemolysin-typ_Ca-bd_CS"/>
</dbReference>
<reference evidence="4 5" key="1">
    <citation type="submission" date="2015-09" db="EMBL/GenBank/DDBJ databases">
        <title>Aphanizomenon flos-aquae WA102.</title>
        <authorList>
            <person name="Driscoll C."/>
        </authorList>
    </citation>
    <scope>NUCLEOTIDE SEQUENCE [LARGE SCALE GENOMIC DNA]</scope>
    <source>
        <strain evidence="4">WA102</strain>
    </source>
</reference>
<dbReference type="InterPro" id="IPR011049">
    <property type="entry name" value="Serralysin-like_metalloprot_C"/>
</dbReference>
<name>A0A1B7WZ34_APHFL</name>
<evidence type="ECO:0000313" key="4">
    <source>
        <dbReference type="EMBL" id="OBQ42378.1"/>
    </source>
</evidence>
<keyword evidence="2" id="KW-0964">Secreted</keyword>
<dbReference type="GO" id="GO:0005576">
    <property type="term" value="C:extracellular region"/>
    <property type="evidence" value="ECO:0007669"/>
    <property type="project" value="UniProtKB-SubCell"/>
</dbReference>
<accession>A0A1B7WZ34</accession>
<proteinExistence type="predicted"/>
<dbReference type="Proteomes" id="UP000092093">
    <property type="component" value="Unassembled WGS sequence"/>
</dbReference>
<dbReference type="PATRIC" id="fig|1710896.3.peg.3858"/>
<gene>
    <name evidence="4" type="ORF">AN484_18140</name>
</gene>
<dbReference type="PANTHER" id="PTHR38340:SF1">
    <property type="entry name" value="S-LAYER PROTEIN"/>
    <property type="match status" value="1"/>
</dbReference>
<dbReference type="PROSITE" id="PS00330">
    <property type="entry name" value="HEMOLYSIN_CALCIUM"/>
    <property type="match status" value="2"/>
</dbReference>
<dbReference type="AlphaFoldDB" id="A0A1B7WZ34"/>
<dbReference type="InterPro" id="IPR001343">
    <property type="entry name" value="Hemolysn_Ca-bd"/>
</dbReference>
<comment type="caution">
    <text evidence="4">The sequence shown here is derived from an EMBL/GenBank/DDBJ whole genome shotgun (WGS) entry which is preliminary data.</text>
</comment>
<dbReference type="GO" id="GO:0005509">
    <property type="term" value="F:calcium ion binding"/>
    <property type="evidence" value="ECO:0007669"/>
    <property type="project" value="InterPro"/>
</dbReference>